<comment type="cofactor">
    <cofactor evidence="7">
        <name>Mg(2+)</name>
        <dbReference type="ChEBI" id="CHEBI:18420"/>
    </cofactor>
    <text evidence="7">Binds 1 Mg(2+) ion per subunit.</text>
</comment>
<dbReference type="InterPro" id="IPR042110">
    <property type="entry name" value="Adenylosuccinate_synth_dom2"/>
</dbReference>
<evidence type="ECO:0000256" key="2">
    <source>
        <dbReference type="ARBA" id="ARBA00022723"/>
    </source>
</evidence>
<name>A0ABW2I7A3_9BURK</name>
<feature type="active site" description="Proton acceptor" evidence="7">
    <location>
        <position position="18"/>
    </location>
</feature>
<dbReference type="RefSeq" id="WP_382270033.1">
    <property type="nucleotide sequence ID" value="NZ_JBHTBU010000001.1"/>
</dbReference>
<evidence type="ECO:0000313" key="8">
    <source>
        <dbReference type="EMBL" id="MFC7286862.1"/>
    </source>
</evidence>
<dbReference type="PANTHER" id="PTHR11846:SF0">
    <property type="entry name" value="ADENYLOSUCCINATE SYNTHETASE"/>
    <property type="match status" value="1"/>
</dbReference>
<dbReference type="Gene3D" id="3.40.440.10">
    <property type="entry name" value="Adenylosuccinate Synthetase, subunit A, domain 1"/>
    <property type="match status" value="1"/>
</dbReference>
<feature type="binding site" evidence="7">
    <location>
        <begin position="340"/>
        <end position="346"/>
    </location>
    <ligand>
        <name>substrate</name>
    </ligand>
</feature>
<comment type="subcellular location">
    <subcellularLocation>
        <location evidence="7">Cytoplasm</location>
    </subcellularLocation>
</comment>
<proteinExistence type="inferred from homology"/>
<feature type="binding site" description="in other chain" evidence="7">
    <location>
        <position position="229"/>
    </location>
    <ligand>
        <name>IMP</name>
        <dbReference type="ChEBI" id="CHEBI:58053"/>
        <note>ligand shared between dimeric partners</note>
    </ligand>
</feature>
<feature type="binding site" description="in other chain" evidence="7">
    <location>
        <begin position="43"/>
        <end position="46"/>
    </location>
    <ligand>
        <name>IMP</name>
        <dbReference type="ChEBI" id="CHEBI:58053"/>
        <note>ligand shared between dimeric partners</note>
    </ligand>
</feature>
<feature type="binding site" evidence="7">
    <location>
        <begin position="17"/>
        <end position="23"/>
    </location>
    <ligand>
        <name>GTP</name>
        <dbReference type="ChEBI" id="CHEBI:37565"/>
    </ligand>
</feature>
<evidence type="ECO:0000256" key="7">
    <source>
        <dbReference type="HAMAP-Rule" id="MF_00011"/>
    </source>
</evidence>
<evidence type="ECO:0000256" key="4">
    <source>
        <dbReference type="ARBA" id="ARBA00022755"/>
    </source>
</evidence>
<sequence length="455" mass="49423">MMKAAGYADVLVGLQYGDEGKAKIVDLLAKEYDIVARFNGGANAGHTVVTRQCTVKLRQIPSAVFYPDKLLYIGSGCAVGVVQLAEEIRSLEELGISLRGRLYVSSRCVLVQPSHIHFDQIHGKEIGTTGNGIGPCYADRALRMSDGRRISLQIRDLLRDSAAAFEMMYERYAAQLGLHALHAEESHADTSMLALQEAWDVVKAYVTDDPLFLVKRVDAGAHVLFEGAQSVLLDVMYGDQPYVTSSHTAPSYAYVGGDLPCRYHRKSIGVAKALMSRVGSGAFPSELGATRSEQYCQHAALNGIGAASEQAGFDALELLRSEDAFKQGIALRMLTGEYGTGSGRPRRVGLLDVGQLADVVALHGVDEIFLNKCDCLAYFSRTPQGCVPVYAGKGRDRSIVNFPAFTLEGEEIPFELLQILQFIEEQTACRIRCVGIGPGRDQSVFFNETALIGAQ</sequence>
<keyword evidence="4 7" id="KW-0658">Purine biosynthesis</keyword>
<dbReference type="Proteomes" id="UP001596542">
    <property type="component" value="Unassembled WGS sequence"/>
</dbReference>
<dbReference type="Gene3D" id="3.90.170.10">
    <property type="entry name" value="Adenylosuccinate Synthetase, subunit A, domain 3"/>
    <property type="match status" value="1"/>
</dbReference>
<feature type="binding site" description="in other chain" evidence="7">
    <location>
        <position position="344"/>
    </location>
    <ligand>
        <name>IMP</name>
        <dbReference type="ChEBI" id="CHEBI:58053"/>
        <note>ligand shared between dimeric partners</note>
    </ligand>
</feature>
<keyword evidence="9" id="KW-1185">Reference proteome</keyword>
<dbReference type="InterPro" id="IPR042109">
    <property type="entry name" value="Adenylosuccinate_synth_dom1"/>
</dbReference>
<gene>
    <name evidence="7" type="primary">purA</name>
    <name evidence="8" type="ORF">ACFQPC_02325</name>
</gene>
<comment type="subunit">
    <text evidence="7">Homodimer.</text>
</comment>
<comment type="catalytic activity">
    <reaction evidence="7">
        <text>IMP + L-aspartate + GTP = N(6)-(1,2-dicarboxyethyl)-AMP + GDP + phosphate + 2 H(+)</text>
        <dbReference type="Rhea" id="RHEA:15753"/>
        <dbReference type="ChEBI" id="CHEBI:15378"/>
        <dbReference type="ChEBI" id="CHEBI:29991"/>
        <dbReference type="ChEBI" id="CHEBI:37565"/>
        <dbReference type="ChEBI" id="CHEBI:43474"/>
        <dbReference type="ChEBI" id="CHEBI:57567"/>
        <dbReference type="ChEBI" id="CHEBI:58053"/>
        <dbReference type="ChEBI" id="CHEBI:58189"/>
        <dbReference type="EC" id="6.3.4.4"/>
    </reaction>
</comment>
<feature type="binding site" evidence="7">
    <location>
        <position position="346"/>
    </location>
    <ligand>
        <name>GTP</name>
        <dbReference type="ChEBI" id="CHEBI:37565"/>
    </ligand>
</feature>
<evidence type="ECO:0000256" key="5">
    <source>
        <dbReference type="ARBA" id="ARBA00022842"/>
    </source>
</evidence>
<feature type="binding site" description="in other chain" evidence="7">
    <location>
        <begin position="18"/>
        <end position="21"/>
    </location>
    <ligand>
        <name>IMP</name>
        <dbReference type="ChEBI" id="CHEBI:58053"/>
        <note>ligand shared between dimeric partners</note>
    </ligand>
</feature>
<dbReference type="Pfam" id="PF00709">
    <property type="entry name" value="Adenylsucc_synt"/>
    <property type="match status" value="1"/>
</dbReference>
<dbReference type="EC" id="6.3.4.4" evidence="7"/>
<reference evidence="9" key="1">
    <citation type="journal article" date="2019" name="Int. J. Syst. Evol. Microbiol.">
        <title>The Global Catalogue of Microorganisms (GCM) 10K type strain sequencing project: providing services to taxonomists for standard genome sequencing and annotation.</title>
        <authorList>
            <consortium name="The Broad Institute Genomics Platform"/>
            <consortium name="The Broad Institute Genome Sequencing Center for Infectious Disease"/>
            <person name="Wu L."/>
            <person name="Ma J."/>
        </authorList>
    </citation>
    <scope>NUCLEOTIDE SEQUENCE [LARGE SCALE GENOMIC DNA]</scope>
    <source>
        <strain evidence="9">KACC 12508</strain>
    </source>
</reference>
<dbReference type="SMART" id="SM00788">
    <property type="entry name" value="Adenylsucc_synt"/>
    <property type="match status" value="1"/>
</dbReference>
<feature type="binding site" description="in other chain" evidence="7">
    <location>
        <position position="244"/>
    </location>
    <ligand>
        <name>IMP</name>
        <dbReference type="ChEBI" id="CHEBI:58053"/>
        <note>ligand shared between dimeric partners</note>
    </ligand>
</feature>
<keyword evidence="1 7" id="KW-0436">Ligase</keyword>
<dbReference type="EMBL" id="JBHTBU010000001">
    <property type="protein sequence ID" value="MFC7286862.1"/>
    <property type="molecule type" value="Genomic_DNA"/>
</dbReference>
<comment type="caution">
    <text evidence="8">The sequence shown here is derived from an EMBL/GenBank/DDBJ whole genome shotgun (WGS) entry which is preliminary data.</text>
</comment>
<comment type="pathway">
    <text evidence="7">Purine metabolism; AMP biosynthesis via de novo pathway; AMP from IMP: step 1/2.</text>
</comment>
<keyword evidence="2 7" id="KW-0479">Metal-binding</keyword>
<dbReference type="CDD" id="cd03108">
    <property type="entry name" value="AdSS"/>
    <property type="match status" value="1"/>
</dbReference>
<feature type="binding site" evidence="7">
    <location>
        <begin position="45"/>
        <end position="47"/>
    </location>
    <ligand>
        <name>GTP</name>
        <dbReference type="ChEBI" id="CHEBI:37565"/>
    </ligand>
</feature>
<feature type="active site" description="Proton donor" evidence="7">
    <location>
        <position position="46"/>
    </location>
</feature>
<protein>
    <recommendedName>
        <fullName evidence="7">Adenylosuccinate synthetase</fullName>
        <shortName evidence="7">AMPSase</shortName>
        <shortName evidence="7">AdSS</shortName>
        <ecNumber evidence="7">6.3.4.4</ecNumber>
    </recommendedName>
    <alternativeName>
        <fullName evidence="7">IMP--aspartate ligase</fullName>
    </alternativeName>
</protein>
<comment type="similarity">
    <text evidence="7">Belongs to the adenylosuccinate synthetase family.</text>
</comment>
<dbReference type="InterPro" id="IPR027417">
    <property type="entry name" value="P-loop_NTPase"/>
</dbReference>
<comment type="function">
    <text evidence="7">Plays an important role in the de novo pathway of purine nucleotide biosynthesis. Catalyzes the first committed step in the biosynthesis of AMP from IMP.</text>
</comment>
<feature type="binding site" evidence="7">
    <location>
        <position position="143"/>
    </location>
    <ligand>
        <name>IMP</name>
        <dbReference type="ChEBI" id="CHEBI:58053"/>
        <note>ligand shared between dimeric partners</note>
    </ligand>
</feature>
<keyword evidence="7" id="KW-0963">Cytoplasm</keyword>
<organism evidence="8 9">
    <name type="scientific">Herminiimonas glaciei</name>
    <dbReference type="NCBI Taxonomy" id="523788"/>
    <lineage>
        <taxon>Bacteria</taxon>
        <taxon>Pseudomonadati</taxon>
        <taxon>Pseudomonadota</taxon>
        <taxon>Betaproteobacteria</taxon>
        <taxon>Burkholderiales</taxon>
        <taxon>Oxalobacteraceae</taxon>
        <taxon>Herminiimonas</taxon>
    </lineage>
</organism>
<dbReference type="PANTHER" id="PTHR11846">
    <property type="entry name" value="ADENYLOSUCCINATE SYNTHETASE"/>
    <property type="match status" value="1"/>
</dbReference>
<feature type="binding site" evidence="7">
    <location>
        <begin position="372"/>
        <end position="374"/>
    </location>
    <ligand>
        <name>GTP</name>
        <dbReference type="ChEBI" id="CHEBI:37565"/>
    </ligand>
</feature>
<evidence type="ECO:0000256" key="1">
    <source>
        <dbReference type="ARBA" id="ARBA00022598"/>
    </source>
</evidence>
<keyword evidence="3 7" id="KW-0547">Nucleotide-binding</keyword>
<dbReference type="HAMAP" id="MF_00011">
    <property type="entry name" value="Adenylosucc_synth"/>
    <property type="match status" value="1"/>
</dbReference>
<feature type="binding site" evidence="7">
    <location>
        <position position="18"/>
    </location>
    <ligand>
        <name>Mg(2+)</name>
        <dbReference type="ChEBI" id="CHEBI:18420"/>
    </ligand>
</feature>
<evidence type="ECO:0000313" key="9">
    <source>
        <dbReference type="Proteomes" id="UP001596542"/>
    </source>
</evidence>
<keyword evidence="5 7" id="KW-0460">Magnesium</keyword>
<dbReference type="InterPro" id="IPR042111">
    <property type="entry name" value="Adenylosuccinate_synth_dom3"/>
</dbReference>
<feature type="binding site" evidence="7">
    <location>
        <begin position="435"/>
        <end position="437"/>
    </location>
    <ligand>
        <name>GTP</name>
        <dbReference type="ChEBI" id="CHEBI:37565"/>
    </ligand>
</feature>
<accession>A0ABW2I7A3</accession>
<dbReference type="SUPFAM" id="SSF52540">
    <property type="entry name" value="P-loop containing nucleoside triphosphate hydrolases"/>
    <property type="match status" value="1"/>
</dbReference>
<dbReference type="InterPro" id="IPR001114">
    <property type="entry name" value="Adenylosuccinate_synthetase"/>
</dbReference>
<evidence type="ECO:0000256" key="3">
    <source>
        <dbReference type="ARBA" id="ARBA00022741"/>
    </source>
</evidence>
<evidence type="ECO:0000256" key="6">
    <source>
        <dbReference type="ARBA" id="ARBA00023134"/>
    </source>
</evidence>
<dbReference type="Gene3D" id="1.10.300.10">
    <property type="entry name" value="Adenylosuccinate Synthetase, subunit A, domain 2"/>
    <property type="match status" value="1"/>
</dbReference>
<feature type="binding site" description="in other chain" evidence="7">
    <location>
        <position position="129"/>
    </location>
    <ligand>
        <name>IMP</name>
        <dbReference type="ChEBI" id="CHEBI:58053"/>
        <note>ligand shared between dimeric partners</note>
    </ligand>
</feature>
<keyword evidence="6 7" id="KW-0342">GTP-binding</keyword>
<feature type="binding site" evidence="7">
    <location>
        <position position="45"/>
    </location>
    <ligand>
        <name>Mg(2+)</name>
        <dbReference type="ChEBI" id="CHEBI:18420"/>
    </ligand>
</feature>